<evidence type="ECO:0000313" key="2">
    <source>
        <dbReference type="Proteomes" id="UP000032568"/>
    </source>
</evidence>
<dbReference type="KEGG" id="tact:SG35_020365"/>
<organism evidence="1 2">
    <name type="scientific">Thalassomonas actiniarum</name>
    <dbReference type="NCBI Taxonomy" id="485447"/>
    <lineage>
        <taxon>Bacteria</taxon>
        <taxon>Pseudomonadati</taxon>
        <taxon>Pseudomonadota</taxon>
        <taxon>Gammaproteobacteria</taxon>
        <taxon>Alteromonadales</taxon>
        <taxon>Colwelliaceae</taxon>
        <taxon>Thalassomonas</taxon>
    </lineage>
</organism>
<dbReference type="Proteomes" id="UP000032568">
    <property type="component" value="Chromosome"/>
</dbReference>
<evidence type="ECO:0000313" key="1">
    <source>
        <dbReference type="EMBL" id="WDD97645.1"/>
    </source>
</evidence>
<dbReference type="EMBL" id="CP059735">
    <property type="protein sequence ID" value="WDD97645.1"/>
    <property type="molecule type" value="Genomic_DNA"/>
</dbReference>
<sequence length="78" mass="8584">MSESNLPLTEDAIKREQLSSDFANLSEDFDKFSEEWPSCSMHLQRLPASPNVSRSTPVKVSGTCAIGSNIRLLATGRK</sequence>
<proteinExistence type="predicted"/>
<keyword evidence="2" id="KW-1185">Reference proteome</keyword>
<name>A0AAF0C2C1_9GAMM</name>
<reference evidence="1 2" key="2">
    <citation type="journal article" date="2022" name="Mar. Drugs">
        <title>Bioassay-Guided Fractionation Leads to the Detection of Cholic Acid Generated by the Rare Thalassomonas sp.</title>
        <authorList>
            <person name="Pheiffer F."/>
            <person name="Schneider Y.K."/>
            <person name="Hansen E.H."/>
            <person name="Andersen J.H."/>
            <person name="Isaksson J."/>
            <person name="Busche T."/>
            <person name="R C."/>
            <person name="Kalinowski J."/>
            <person name="Zyl L.V."/>
            <person name="Trindade M."/>
        </authorList>
    </citation>
    <scope>NUCLEOTIDE SEQUENCE [LARGE SCALE GENOMIC DNA]</scope>
    <source>
        <strain evidence="1 2">A5K-106</strain>
    </source>
</reference>
<reference evidence="1 2" key="1">
    <citation type="journal article" date="2015" name="Genome Announc.">
        <title>Draft Genome Sequences of Marine Isolates of Thalassomonas viridans and Thalassomonas actiniarum.</title>
        <authorList>
            <person name="Olonade I."/>
            <person name="van Zyl L.J."/>
            <person name="Trindade M."/>
        </authorList>
    </citation>
    <scope>NUCLEOTIDE SEQUENCE [LARGE SCALE GENOMIC DNA]</scope>
    <source>
        <strain evidence="1 2">A5K-106</strain>
    </source>
</reference>
<dbReference type="AlphaFoldDB" id="A0AAF0C2C1"/>
<accession>A0AAF0C2C1</accession>
<dbReference type="RefSeq" id="WP_274055194.1">
    <property type="nucleotide sequence ID" value="NZ_CP059735.1"/>
</dbReference>
<protein>
    <submittedName>
        <fullName evidence="1">Uncharacterized protein</fullName>
    </submittedName>
</protein>
<gene>
    <name evidence="1" type="ORF">SG35_020365</name>
</gene>